<keyword evidence="3" id="KW-0966">Cell projection</keyword>
<protein>
    <submittedName>
        <fullName evidence="3">Flagellar biosynthesis protein FlhF</fullName>
    </submittedName>
</protein>
<keyword evidence="3" id="KW-0969">Cilium</keyword>
<evidence type="ECO:0000313" key="4">
    <source>
        <dbReference type="Proteomes" id="UP000029264"/>
    </source>
</evidence>
<feature type="domain" description="DUF2062" evidence="2">
    <location>
        <begin position="22"/>
        <end position="164"/>
    </location>
</feature>
<keyword evidence="4" id="KW-1185">Reference proteome</keyword>
<evidence type="ECO:0000259" key="2">
    <source>
        <dbReference type="Pfam" id="PF09835"/>
    </source>
</evidence>
<sequence>MPKKLLKRLSPKPETLRDHKYLRIFGGLLNNPNLWALSRRSTPGAFAVGLFAAWVPMPFQMVLAAALAIVFNVNLPVSVALVWITNPVTMPPMFYLAYKLGAWLLNHPPEKFHFEATWSWLETSFATIAPPFLLGCFVIGIVSATLGYFIVKGAWQYSIYRHWQRKRQHRINK</sequence>
<accession>A0A094J9R9</accession>
<evidence type="ECO:0000313" key="3">
    <source>
        <dbReference type="EMBL" id="KFZ35982.1"/>
    </source>
</evidence>
<dbReference type="RefSeq" id="WP_037445755.1">
    <property type="nucleotide sequence ID" value="NZ_JPEO01000028.1"/>
</dbReference>
<keyword evidence="1" id="KW-1133">Transmembrane helix</keyword>
<gene>
    <name evidence="3" type="ORF">HR45_18900</name>
</gene>
<dbReference type="EMBL" id="JPEO01000028">
    <property type="protein sequence ID" value="KFZ35982.1"/>
    <property type="molecule type" value="Genomic_DNA"/>
</dbReference>
<name>A0A094J9R9_9GAMM</name>
<keyword evidence="1" id="KW-0812">Transmembrane</keyword>
<keyword evidence="3" id="KW-0282">Flagellum</keyword>
<dbReference type="AlphaFoldDB" id="A0A094J9R9"/>
<proteinExistence type="predicted"/>
<organism evidence="3 4">
    <name type="scientific">Shewanella mangrovi</name>
    <dbReference type="NCBI Taxonomy" id="1515746"/>
    <lineage>
        <taxon>Bacteria</taxon>
        <taxon>Pseudomonadati</taxon>
        <taxon>Pseudomonadota</taxon>
        <taxon>Gammaproteobacteria</taxon>
        <taxon>Alteromonadales</taxon>
        <taxon>Shewanellaceae</taxon>
        <taxon>Shewanella</taxon>
    </lineage>
</organism>
<dbReference type="Pfam" id="PF09835">
    <property type="entry name" value="DUF2062"/>
    <property type="match status" value="1"/>
</dbReference>
<dbReference type="PANTHER" id="PTHR40547:SF1">
    <property type="entry name" value="SLL0298 PROTEIN"/>
    <property type="match status" value="1"/>
</dbReference>
<reference evidence="3 4" key="1">
    <citation type="submission" date="2014-06" db="EMBL/GenBank/DDBJ databases">
        <title>Shewanella sp. YQH10.</title>
        <authorList>
            <person name="Liu Y."/>
            <person name="Zeng R."/>
        </authorList>
    </citation>
    <scope>NUCLEOTIDE SEQUENCE [LARGE SCALE GENOMIC DNA]</scope>
    <source>
        <strain evidence="3 4">YQH10</strain>
    </source>
</reference>
<dbReference type="PANTHER" id="PTHR40547">
    <property type="entry name" value="SLL0298 PROTEIN"/>
    <property type="match status" value="1"/>
</dbReference>
<feature type="transmembrane region" description="Helical" evidence="1">
    <location>
        <begin position="128"/>
        <end position="151"/>
    </location>
</feature>
<dbReference type="Proteomes" id="UP000029264">
    <property type="component" value="Unassembled WGS sequence"/>
</dbReference>
<dbReference type="OrthoDB" id="9786029at2"/>
<dbReference type="STRING" id="1515746.HR45_18900"/>
<dbReference type="InterPro" id="IPR018639">
    <property type="entry name" value="DUF2062"/>
</dbReference>
<evidence type="ECO:0000256" key="1">
    <source>
        <dbReference type="SAM" id="Phobius"/>
    </source>
</evidence>
<keyword evidence="1" id="KW-0472">Membrane</keyword>
<dbReference type="eggNOG" id="COG3216">
    <property type="taxonomic scope" value="Bacteria"/>
</dbReference>
<comment type="caution">
    <text evidence="3">The sequence shown here is derived from an EMBL/GenBank/DDBJ whole genome shotgun (WGS) entry which is preliminary data.</text>
</comment>